<dbReference type="RefSeq" id="WP_345318736.1">
    <property type="nucleotide sequence ID" value="NZ_BAABGA010000006.1"/>
</dbReference>
<accession>A0ABP8M4W1</accession>
<sequence>MQFLTQAKPYSHTLLPPLPGANGCLVDSVPTAHVVVYVLPSLPGLFKLGFALDSRLERLFFDAIGDDR</sequence>
<gene>
    <name evidence="1" type="ORF">GCM10023156_03040</name>
</gene>
<evidence type="ECO:0000313" key="1">
    <source>
        <dbReference type="EMBL" id="GAA4444560.1"/>
    </source>
</evidence>
<dbReference type="Proteomes" id="UP001500840">
    <property type="component" value="Unassembled WGS sequence"/>
</dbReference>
<reference evidence="2" key="1">
    <citation type="journal article" date="2019" name="Int. J. Syst. Evol. Microbiol.">
        <title>The Global Catalogue of Microorganisms (GCM) 10K type strain sequencing project: providing services to taxonomists for standard genome sequencing and annotation.</title>
        <authorList>
            <consortium name="The Broad Institute Genomics Platform"/>
            <consortium name="The Broad Institute Genome Sequencing Center for Infectious Disease"/>
            <person name="Wu L."/>
            <person name="Ma J."/>
        </authorList>
    </citation>
    <scope>NUCLEOTIDE SEQUENCE [LARGE SCALE GENOMIC DNA]</scope>
    <source>
        <strain evidence="2">JCM 17759</strain>
    </source>
</reference>
<proteinExistence type="predicted"/>
<name>A0ABP8M4W1_9BACT</name>
<evidence type="ECO:0000313" key="2">
    <source>
        <dbReference type="Proteomes" id="UP001500840"/>
    </source>
</evidence>
<organism evidence="1 2">
    <name type="scientific">Novipirellula rosea</name>
    <dbReference type="NCBI Taxonomy" id="1031540"/>
    <lineage>
        <taxon>Bacteria</taxon>
        <taxon>Pseudomonadati</taxon>
        <taxon>Planctomycetota</taxon>
        <taxon>Planctomycetia</taxon>
        <taxon>Pirellulales</taxon>
        <taxon>Pirellulaceae</taxon>
        <taxon>Novipirellula</taxon>
    </lineage>
</organism>
<dbReference type="EMBL" id="BAABGA010000006">
    <property type="protein sequence ID" value="GAA4444560.1"/>
    <property type="molecule type" value="Genomic_DNA"/>
</dbReference>
<keyword evidence="2" id="KW-1185">Reference proteome</keyword>
<protein>
    <recommendedName>
        <fullName evidence="3">GIY-YIG domain-containing protein</fullName>
    </recommendedName>
</protein>
<comment type="caution">
    <text evidence="1">The sequence shown here is derived from an EMBL/GenBank/DDBJ whole genome shotgun (WGS) entry which is preliminary data.</text>
</comment>
<evidence type="ECO:0008006" key="3">
    <source>
        <dbReference type="Google" id="ProtNLM"/>
    </source>
</evidence>